<dbReference type="InterPro" id="IPR027417">
    <property type="entry name" value="P-loop_NTPase"/>
</dbReference>
<dbReference type="InterPro" id="IPR050238">
    <property type="entry name" value="DNA_Rep/Repair_Clamp_Loader"/>
</dbReference>
<accession>A0A0F9PIG5</accession>
<keyword evidence="3" id="KW-0067">ATP-binding</keyword>
<protein>
    <recommendedName>
        <fullName evidence="4">AAA+ ATPase domain-containing protein</fullName>
    </recommendedName>
</protein>
<dbReference type="SMART" id="SM00382">
    <property type="entry name" value="AAA"/>
    <property type="match status" value="1"/>
</dbReference>
<dbReference type="PANTHER" id="PTHR11669:SF20">
    <property type="entry name" value="REPLICATION FACTOR C SUBUNIT 4"/>
    <property type="match status" value="1"/>
</dbReference>
<dbReference type="AlphaFoldDB" id="A0A0F9PIG5"/>
<keyword evidence="2" id="KW-0547">Nucleotide-binding</keyword>
<dbReference type="SUPFAM" id="SSF52540">
    <property type="entry name" value="P-loop containing nucleoside triphosphate hydrolases"/>
    <property type="match status" value="1"/>
</dbReference>
<dbReference type="GO" id="GO:0006281">
    <property type="term" value="P:DNA repair"/>
    <property type="evidence" value="ECO:0007669"/>
    <property type="project" value="TreeGrafter"/>
</dbReference>
<organism evidence="5">
    <name type="scientific">marine sediment metagenome</name>
    <dbReference type="NCBI Taxonomy" id="412755"/>
    <lineage>
        <taxon>unclassified sequences</taxon>
        <taxon>metagenomes</taxon>
        <taxon>ecological metagenomes</taxon>
    </lineage>
</organism>
<dbReference type="GO" id="GO:0016887">
    <property type="term" value="F:ATP hydrolysis activity"/>
    <property type="evidence" value="ECO:0007669"/>
    <property type="project" value="InterPro"/>
</dbReference>
<dbReference type="GO" id="GO:0003689">
    <property type="term" value="F:DNA clamp loader activity"/>
    <property type="evidence" value="ECO:0007669"/>
    <property type="project" value="TreeGrafter"/>
</dbReference>
<dbReference type="InterPro" id="IPR003959">
    <property type="entry name" value="ATPase_AAA_core"/>
</dbReference>
<evidence type="ECO:0000256" key="2">
    <source>
        <dbReference type="ARBA" id="ARBA00022741"/>
    </source>
</evidence>
<evidence type="ECO:0000256" key="1">
    <source>
        <dbReference type="ARBA" id="ARBA00022705"/>
    </source>
</evidence>
<dbReference type="InterPro" id="IPR013748">
    <property type="entry name" value="Rep_factorC_C"/>
</dbReference>
<dbReference type="Pfam" id="PF08542">
    <property type="entry name" value="Rep_fac_C"/>
    <property type="match status" value="1"/>
</dbReference>
<dbReference type="SUPFAM" id="SSF48019">
    <property type="entry name" value="post-AAA+ oligomerization domain-like"/>
    <property type="match status" value="1"/>
</dbReference>
<dbReference type="CDD" id="cd00009">
    <property type="entry name" value="AAA"/>
    <property type="match status" value="1"/>
</dbReference>
<gene>
    <name evidence="5" type="ORF">LCGC14_1211540</name>
</gene>
<comment type="caution">
    <text evidence="5">The sequence shown here is derived from an EMBL/GenBank/DDBJ whole genome shotgun (WGS) entry which is preliminary data.</text>
</comment>
<sequence>MSKKLSKSYLEKYRPRVRKDIAGNSVVLERIFSQIDQGTLVNMILTGDSGLGKTTTAEIITKKIIGKDHYYTDCVLFNCSDKTGVENIRTEIIKIEKLRPASGIRVFFMEEAEQLSKKAQFALKKAMEYPYDKSNRFIFLSNNITKFIPAIKDRCRIYYYMAIRPVEMFPRLKYITDQEEIDISNKLLLNLAELSNGSMRYPIIQLEEFKALDRKITKNDIQLEESLESIKSIFNSLKLRKIPPARNKILQLYQNGSNFNNIIKYFHDFTMMSLGNNINYKTKAKCIIKIAETERNVKEGCNEFIQISFLLSNISLLLQKTRKSN</sequence>
<evidence type="ECO:0000256" key="3">
    <source>
        <dbReference type="ARBA" id="ARBA00022840"/>
    </source>
</evidence>
<feature type="domain" description="AAA+ ATPase" evidence="4">
    <location>
        <begin position="39"/>
        <end position="179"/>
    </location>
</feature>
<dbReference type="Gene3D" id="1.10.8.60">
    <property type="match status" value="1"/>
</dbReference>
<dbReference type="EMBL" id="LAZR01006307">
    <property type="protein sequence ID" value="KKM93127.1"/>
    <property type="molecule type" value="Genomic_DNA"/>
</dbReference>
<dbReference type="GO" id="GO:0003677">
    <property type="term" value="F:DNA binding"/>
    <property type="evidence" value="ECO:0007669"/>
    <property type="project" value="InterPro"/>
</dbReference>
<dbReference type="InterPro" id="IPR008921">
    <property type="entry name" value="DNA_pol3_clamp-load_cplx_C"/>
</dbReference>
<dbReference type="GO" id="GO:0006261">
    <property type="term" value="P:DNA-templated DNA replication"/>
    <property type="evidence" value="ECO:0007669"/>
    <property type="project" value="TreeGrafter"/>
</dbReference>
<proteinExistence type="predicted"/>
<dbReference type="Pfam" id="PF00004">
    <property type="entry name" value="AAA"/>
    <property type="match status" value="1"/>
</dbReference>
<dbReference type="Gene3D" id="1.20.272.10">
    <property type="match status" value="1"/>
</dbReference>
<reference evidence="5" key="1">
    <citation type="journal article" date="2015" name="Nature">
        <title>Complex archaea that bridge the gap between prokaryotes and eukaryotes.</title>
        <authorList>
            <person name="Spang A."/>
            <person name="Saw J.H."/>
            <person name="Jorgensen S.L."/>
            <person name="Zaremba-Niedzwiedzka K."/>
            <person name="Martijn J."/>
            <person name="Lind A.E."/>
            <person name="van Eijk R."/>
            <person name="Schleper C."/>
            <person name="Guy L."/>
            <person name="Ettema T.J."/>
        </authorList>
    </citation>
    <scope>NUCLEOTIDE SEQUENCE</scope>
</reference>
<dbReference type="PANTHER" id="PTHR11669">
    <property type="entry name" value="REPLICATION FACTOR C / DNA POLYMERASE III GAMMA-TAU SUBUNIT"/>
    <property type="match status" value="1"/>
</dbReference>
<dbReference type="Gene3D" id="3.40.50.300">
    <property type="entry name" value="P-loop containing nucleotide triphosphate hydrolases"/>
    <property type="match status" value="1"/>
</dbReference>
<keyword evidence="1" id="KW-0235">DNA replication</keyword>
<dbReference type="InterPro" id="IPR003593">
    <property type="entry name" value="AAA+_ATPase"/>
</dbReference>
<evidence type="ECO:0000259" key="4">
    <source>
        <dbReference type="SMART" id="SM00382"/>
    </source>
</evidence>
<evidence type="ECO:0000313" key="5">
    <source>
        <dbReference type="EMBL" id="KKM93127.1"/>
    </source>
</evidence>
<dbReference type="GO" id="GO:0005663">
    <property type="term" value="C:DNA replication factor C complex"/>
    <property type="evidence" value="ECO:0007669"/>
    <property type="project" value="TreeGrafter"/>
</dbReference>
<dbReference type="GO" id="GO:0005524">
    <property type="term" value="F:ATP binding"/>
    <property type="evidence" value="ECO:0007669"/>
    <property type="project" value="UniProtKB-KW"/>
</dbReference>
<name>A0A0F9PIG5_9ZZZZ</name>